<dbReference type="Ensembl" id="ENSMMDT00005004193.1">
    <property type="protein sequence ID" value="ENSMMDP00005004080.1"/>
    <property type="gene ID" value="ENSMMDG00005000973.1"/>
</dbReference>
<dbReference type="Gene3D" id="1.10.630.10">
    <property type="entry name" value="Cytochrome P450"/>
    <property type="match status" value="1"/>
</dbReference>
<feature type="chain" id="PRO_5025499293" evidence="12">
    <location>
        <begin position="23"/>
        <end position="499"/>
    </location>
</feature>
<dbReference type="Proteomes" id="UP000472263">
    <property type="component" value="Chromosome 6"/>
</dbReference>
<evidence type="ECO:0000256" key="2">
    <source>
        <dbReference type="ARBA" id="ARBA00004370"/>
    </source>
</evidence>
<reference evidence="13" key="3">
    <citation type="submission" date="2025-09" db="UniProtKB">
        <authorList>
            <consortium name="Ensembl"/>
        </authorList>
    </citation>
    <scope>IDENTIFICATION</scope>
</reference>
<accession>A0A667WFY6</accession>
<dbReference type="GO" id="GO:0005506">
    <property type="term" value="F:iron ion binding"/>
    <property type="evidence" value="ECO:0007669"/>
    <property type="project" value="InterPro"/>
</dbReference>
<dbReference type="GeneTree" id="ENSGT00940000163301"/>
<evidence type="ECO:0000256" key="10">
    <source>
        <dbReference type="PIRSR" id="PIRSR602401-1"/>
    </source>
</evidence>
<dbReference type="Pfam" id="PF00067">
    <property type="entry name" value="p450"/>
    <property type="match status" value="1"/>
</dbReference>
<reference evidence="13" key="1">
    <citation type="submission" date="2019-06" db="EMBL/GenBank/DDBJ databases">
        <authorList>
            <consortium name="Wellcome Sanger Institute Data Sharing"/>
        </authorList>
    </citation>
    <scope>NUCLEOTIDE SEQUENCE [LARGE SCALE GENOMIC DNA]</scope>
</reference>
<dbReference type="RefSeq" id="XP_029909909.1">
    <property type="nucleotide sequence ID" value="XM_030054049.1"/>
</dbReference>
<evidence type="ECO:0000313" key="13">
    <source>
        <dbReference type="Ensembl" id="ENSMMDP00005004080.1"/>
    </source>
</evidence>
<protein>
    <submittedName>
        <fullName evidence="13">Cytochrome P450 2F2-like</fullName>
    </submittedName>
</protein>
<sequence length="499" mass="56816">MLGSLILLWICVCLLFLHLKNQRPKNFPPGPTPLPIFGTIFSLNLQNPLKDLERLRKCYGNVYSLFIGSTPAVVINGFHATKEALVTKAADFSGRPHYTLISDFTKSKGLIMADYGPGWRARRRFSLLTLRNFGMGKQFMEDRILGETHYIVEQLEKSAGNPLCPESIFHNAAANIICQVVFGRRNDDEFIKLMIHPVTEMSNLITGPWAVLYDSAPMIRHLPLPFMRVFKYYEICQNLVKDLINEHRKTRVPGEPQDFIDCYLDELDKKGDFDPSFSEEEMIVCILDLHFAGTDTTSNTLLAALLYLMNHPHIQECCQQEIDQVLDGKDQASFEDRHNMPYMQAVIHETQRMANTVPLSGPHCTTKDTELLGYSIPKGTLVIPNLTSVLSEEGQWKFPHEFNPENFLNDQGEFVKPEAFLPFSAGPRMCLGEGMARMELFLVLVTLLRKFKLIWPEDAGQPDYIPTFGITQTPKPFHMKVQHRAMKQSADRDKEPCCA</sequence>
<dbReference type="PRINTS" id="PR00463">
    <property type="entry name" value="EP450I"/>
</dbReference>
<keyword evidence="12" id="KW-0732">Signal</keyword>
<proteinExistence type="inferred from homology"/>
<evidence type="ECO:0000256" key="8">
    <source>
        <dbReference type="ARBA" id="ARBA00023033"/>
    </source>
</evidence>
<evidence type="ECO:0000256" key="9">
    <source>
        <dbReference type="ARBA" id="ARBA00023136"/>
    </source>
</evidence>
<dbReference type="InterPro" id="IPR002401">
    <property type="entry name" value="Cyt_P450_E_grp-I"/>
</dbReference>
<dbReference type="PRINTS" id="PR00385">
    <property type="entry name" value="P450"/>
</dbReference>
<reference evidence="13" key="2">
    <citation type="submission" date="2025-08" db="UniProtKB">
        <authorList>
            <consortium name="Ensembl"/>
        </authorList>
    </citation>
    <scope>IDENTIFICATION</scope>
</reference>
<feature type="signal peptide" evidence="12">
    <location>
        <begin position="1"/>
        <end position="22"/>
    </location>
</feature>
<keyword evidence="5 10" id="KW-0479">Metal-binding</keyword>
<dbReference type="InParanoid" id="A0A667WFY6"/>
<dbReference type="GO" id="GO:0016712">
    <property type="term" value="F:oxidoreductase activity, acting on paired donors, with incorporation or reduction of molecular oxygen, reduced flavin or flavoprotein as one donor, and incorporation of one atom of oxygen"/>
    <property type="evidence" value="ECO:0007669"/>
    <property type="project" value="TreeGrafter"/>
</dbReference>
<dbReference type="PANTHER" id="PTHR24300:SF327">
    <property type="entry name" value="CYTOCHROME P450 2F2-RELATED"/>
    <property type="match status" value="1"/>
</dbReference>
<dbReference type="GO" id="GO:0006082">
    <property type="term" value="P:organic acid metabolic process"/>
    <property type="evidence" value="ECO:0007669"/>
    <property type="project" value="TreeGrafter"/>
</dbReference>
<evidence type="ECO:0000256" key="7">
    <source>
        <dbReference type="ARBA" id="ARBA00023004"/>
    </source>
</evidence>
<name>A0A667WFY6_9TELE</name>
<dbReference type="InterPro" id="IPR001128">
    <property type="entry name" value="Cyt_P450"/>
</dbReference>
<keyword evidence="4 10" id="KW-0349">Heme</keyword>
<feature type="binding site" description="axial binding residue" evidence="10">
    <location>
        <position position="430"/>
    </location>
    <ligand>
        <name>heme</name>
        <dbReference type="ChEBI" id="CHEBI:30413"/>
    </ligand>
    <ligandPart>
        <name>Fe</name>
        <dbReference type="ChEBI" id="CHEBI:18248"/>
    </ligandPart>
</feature>
<evidence type="ECO:0000256" key="3">
    <source>
        <dbReference type="ARBA" id="ARBA00010617"/>
    </source>
</evidence>
<gene>
    <name evidence="13" type="primary">LOC115360873</name>
</gene>
<evidence type="ECO:0000256" key="5">
    <source>
        <dbReference type="ARBA" id="ARBA00022723"/>
    </source>
</evidence>
<dbReference type="GO" id="GO:0006805">
    <property type="term" value="P:xenobiotic metabolic process"/>
    <property type="evidence" value="ECO:0007669"/>
    <property type="project" value="TreeGrafter"/>
</dbReference>
<evidence type="ECO:0000256" key="6">
    <source>
        <dbReference type="ARBA" id="ARBA00023002"/>
    </source>
</evidence>
<dbReference type="InterPro" id="IPR050182">
    <property type="entry name" value="Cytochrome_P450_fam2"/>
</dbReference>
<evidence type="ECO:0000256" key="1">
    <source>
        <dbReference type="ARBA" id="ARBA00001971"/>
    </source>
</evidence>
<dbReference type="GeneID" id="115360873"/>
<comment type="cofactor">
    <cofactor evidence="1 10">
        <name>heme</name>
        <dbReference type="ChEBI" id="CHEBI:30413"/>
    </cofactor>
</comment>
<dbReference type="InterPro" id="IPR017972">
    <property type="entry name" value="Cyt_P450_CS"/>
</dbReference>
<dbReference type="GO" id="GO:0005737">
    <property type="term" value="C:cytoplasm"/>
    <property type="evidence" value="ECO:0007669"/>
    <property type="project" value="TreeGrafter"/>
</dbReference>
<dbReference type="InterPro" id="IPR036396">
    <property type="entry name" value="Cyt_P450_sf"/>
</dbReference>
<dbReference type="SUPFAM" id="SSF48264">
    <property type="entry name" value="Cytochrome P450"/>
    <property type="match status" value="1"/>
</dbReference>
<evidence type="ECO:0000313" key="14">
    <source>
        <dbReference type="Proteomes" id="UP000472263"/>
    </source>
</evidence>
<evidence type="ECO:0000256" key="4">
    <source>
        <dbReference type="ARBA" id="ARBA00022617"/>
    </source>
</evidence>
<evidence type="ECO:0000256" key="11">
    <source>
        <dbReference type="RuleBase" id="RU000461"/>
    </source>
</evidence>
<comment type="similarity">
    <text evidence="3 11">Belongs to the cytochrome P450 family.</text>
</comment>
<dbReference type="AlphaFoldDB" id="A0A667WFY6"/>
<dbReference type="FunFam" id="1.10.630.10:FF:000004">
    <property type="entry name" value="cytochrome P450 2D15 isoform X1"/>
    <property type="match status" value="1"/>
</dbReference>
<organism evidence="13 14">
    <name type="scientific">Myripristis murdjan</name>
    <name type="common">pinecone soldierfish</name>
    <dbReference type="NCBI Taxonomy" id="586833"/>
    <lineage>
        <taxon>Eukaryota</taxon>
        <taxon>Metazoa</taxon>
        <taxon>Chordata</taxon>
        <taxon>Craniata</taxon>
        <taxon>Vertebrata</taxon>
        <taxon>Euteleostomi</taxon>
        <taxon>Actinopterygii</taxon>
        <taxon>Neopterygii</taxon>
        <taxon>Teleostei</taxon>
        <taxon>Neoteleostei</taxon>
        <taxon>Acanthomorphata</taxon>
        <taxon>Holocentriformes</taxon>
        <taxon>Holocentridae</taxon>
        <taxon>Myripristis</taxon>
    </lineage>
</organism>
<keyword evidence="6 11" id="KW-0560">Oxidoreductase</keyword>
<keyword evidence="8 11" id="KW-0503">Monooxygenase</keyword>
<keyword evidence="7 10" id="KW-0408">Iron</keyword>
<evidence type="ECO:0000256" key="12">
    <source>
        <dbReference type="SAM" id="SignalP"/>
    </source>
</evidence>
<dbReference type="PROSITE" id="PS00086">
    <property type="entry name" value="CYTOCHROME_P450"/>
    <property type="match status" value="1"/>
</dbReference>
<dbReference type="GO" id="GO:0016020">
    <property type="term" value="C:membrane"/>
    <property type="evidence" value="ECO:0007669"/>
    <property type="project" value="UniProtKB-SubCell"/>
</dbReference>
<comment type="subcellular location">
    <subcellularLocation>
        <location evidence="2">Membrane</location>
    </subcellularLocation>
</comment>
<dbReference type="OrthoDB" id="3934656at2759"/>
<keyword evidence="9" id="KW-0472">Membrane</keyword>
<dbReference type="GO" id="GO:0020037">
    <property type="term" value="F:heme binding"/>
    <property type="evidence" value="ECO:0007669"/>
    <property type="project" value="InterPro"/>
</dbReference>
<dbReference type="PANTHER" id="PTHR24300">
    <property type="entry name" value="CYTOCHROME P450 508A4-RELATED"/>
    <property type="match status" value="1"/>
</dbReference>
<keyword evidence="14" id="KW-1185">Reference proteome</keyword>